<dbReference type="STRING" id="1090615.SAMN04515671_1956"/>
<accession>A0A1H0M9W8</accession>
<dbReference type="EMBL" id="LT629710">
    <property type="protein sequence ID" value="SDO77194.1"/>
    <property type="molecule type" value="Genomic_DNA"/>
</dbReference>
<keyword evidence="3" id="KW-0804">Transcription</keyword>
<evidence type="ECO:0000313" key="6">
    <source>
        <dbReference type="EMBL" id="SDO77194.1"/>
    </source>
</evidence>
<evidence type="ECO:0000259" key="5">
    <source>
        <dbReference type="PROSITE" id="PS50977"/>
    </source>
</evidence>
<dbReference type="PANTHER" id="PTHR30055:SF151">
    <property type="entry name" value="TRANSCRIPTIONAL REGULATORY PROTEIN"/>
    <property type="match status" value="1"/>
</dbReference>
<dbReference type="GO" id="GO:0045892">
    <property type="term" value="P:negative regulation of DNA-templated transcription"/>
    <property type="evidence" value="ECO:0007669"/>
    <property type="project" value="InterPro"/>
</dbReference>
<evidence type="ECO:0000256" key="3">
    <source>
        <dbReference type="ARBA" id="ARBA00023163"/>
    </source>
</evidence>
<dbReference type="PRINTS" id="PR00455">
    <property type="entry name" value="HTHTETR"/>
</dbReference>
<dbReference type="PANTHER" id="PTHR30055">
    <property type="entry name" value="HTH-TYPE TRANSCRIPTIONAL REGULATOR RUTR"/>
    <property type="match status" value="1"/>
</dbReference>
<dbReference type="InterPro" id="IPR001647">
    <property type="entry name" value="HTH_TetR"/>
</dbReference>
<dbReference type="GO" id="GO:0000976">
    <property type="term" value="F:transcription cis-regulatory region binding"/>
    <property type="evidence" value="ECO:0007669"/>
    <property type="project" value="TreeGrafter"/>
</dbReference>
<reference evidence="6 7" key="1">
    <citation type="submission" date="2016-10" db="EMBL/GenBank/DDBJ databases">
        <authorList>
            <person name="de Groot N.N."/>
        </authorList>
    </citation>
    <scope>NUCLEOTIDE SEQUENCE [LARGE SCALE GENOMIC DNA]</scope>
    <source>
        <strain evidence="7">P4-7,KCTC 19426,CECT 7604</strain>
    </source>
</reference>
<dbReference type="SUPFAM" id="SSF48498">
    <property type="entry name" value="Tetracyclin repressor-like, C-terminal domain"/>
    <property type="match status" value="1"/>
</dbReference>
<keyword evidence="7" id="KW-1185">Reference proteome</keyword>
<dbReference type="AlphaFoldDB" id="A0A1H0M9W8"/>
<evidence type="ECO:0000256" key="1">
    <source>
        <dbReference type="ARBA" id="ARBA00023015"/>
    </source>
</evidence>
<feature type="domain" description="HTH tetR-type" evidence="5">
    <location>
        <begin position="7"/>
        <end position="67"/>
    </location>
</feature>
<dbReference type="Gene3D" id="1.10.357.10">
    <property type="entry name" value="Tetracycline Repressor, domain 2"/>
    <property type="match status" value="1"/>
</dbReference>
<gene>
    <name evidence="6" type="ORF">SAMN04515671_1956</name>
</gene>
<evidence type="ECO:0000256" key="4">
    <source>
        <dbReference type="PROSITE-ProRule" id="PRU00335"/>
    </source>
</evidence>
<evidence type="ECO:0000256" key="2">
    <source>
        <dbReference type="ARBA" id="ARBA00023125"/>
    </source>
</evidence>
<dbReference type="SUPFAM" id="SSF46689">
    <property type="entry name" value="Homeodomain-like"/>
    <property type="match status" value="1"/>
</dbReference>
<dbReference type="GO" id="GO:0003700">
    <property type="term" value="F:DNA-binding transcription factor activity"/>
    <property type="evidence" value="ECO:0007669"/>
    <property type="project" value="TreeGrafter"/>
</dbReference>
<dbReference type="PROSITE" id="PS50977">
    <property type="entry name" value="HTH_TETR_2"/>
    <property type="match status" value="1"/>
</dbReference>
<dbReference type="InterPro" id="IPR050109">
    <property type="entry name" value="HTH-type_TetR-like_transc_reg"/>
</dbReference>
<dbReference type="InterPro" id="IPR009057">
    <property type="entry name" value="Homeodomain-like_sf"/>
</dbReference>
<proteinExistence type="predicted"/>
<protein>
    <submittedName>
        <fullName evidence="6">DNA-binding transcriptional regulator, AcrR family</fullName>
    </submittedName>
</protein>
<keyword evidence="1" id="KW-0805">Transcription regulation</keyword>
<organism evidence="6 7">
    <name type="scientific">Nakamurella panacisegetis</name>
    <dbReference type="NCBI Taxonomy" id="1090615"/>
    <lineage>
        <taxon>Bacteria</taxon>
        <taxon>Bacillati</taxon>
        <taxon>Actinomycetota</taxon>
        <taxon>Actinomycetes</taxon>
        <taxon>Nakamurellales</taxon>
        <taxon>Nakamurellaceae</taxon>
        <taxon>Nakamurella</taxon>
    </lineage>
</organism>
<keyword evidence="2 4" id="KW-0238">DNA-binding</keyword>
<sequence>MSADRVPLTRERIVQAALGLARQEGLAGVSMRKLAQELGVEAMSLYHHVPNKRALLVLMADRSLATLRPVDPATPWTERLTGLLQDIFHAGMENPAMISVLVAQELDAPDVNVSGRSAIEVIDSILEILADSGLSAQDQVHAYNSLISLVCGFVLGPALALTPAPPNESVREQRRLSGAAVETLPALAGVLDRLHTADAAADLRFSLDLYVGALDRLAASK</sequence>
<dbReference type="Pfam" id="PF00440">
    <property type="entry name" value="TetR_N"/>
    <property type="match status" value="1"/>
</dbReference>
<dbReference type="InterPro" id="IPR004111">
    <property type="entry name" value="Repressor_TetR_C"/>
</dbReference>
<dbReference type="Pfam" id="PF02909">
    <property type="entry name" value="TetR_C_1"/>
    <property type="match status" value="1"/>
</dbReference>
<dbReference type="Proteomes" id="UP000198741">
    <property type="component" value="Chromosome I"/>
</dbReference>
<name>A0A1H0M9W8_9ACTN</name>
<evidence type="ECO:0000313" key="7">
    <source>
        <dbReference type="Proteomes" id="UP000198741"/>
    </source>
</evidence>
<feature type="DNA-binding region" description="H-T-H motif" evidence="4">
    <location>
        <begin position="30"/>
        <end position="49"/>
    </location>
</feature>
<dbReference type="InterPro" id="IPR036271">
    <property type="entry name" value="Tet_transcr_reg_TetR-rel_C_sf"/>
</dbReference>